<name>A0A0F9BA84_9ZZZZ</name>
<proteinExistence type="predicted"/>
<dbReference type="NCBIfam" id="TIGR03936">
    <property type="entry name" value="sam_1_link_chp"/>
    <property type="match status" value="1"/>
</dbReference>
<dbReference type="Pfam" id="PF10105">
    <property type="entry name" value="DUF2344"/>
    <property type="match status" value="1"/>
</dbReference>
<evidence type="ECO:0000259" key="1">
    <source>
        <dbReference type="Pfam" id="PF10105"/>
    </source>
</evidence>
<organism evidence="2">
    <name type="scientific">marine sediment metagenome</name>
    <dbReference type="NCBI Taxonomy" id="412755"/>
    <lineage>
        <taxon>unclassified sequences</taxon>
        <taxon>metagenomes</taxon>
        <taxon>ecological metagenomes</taxon>
    </lineage>
</organism>
<feature type="domain" description="DUF2344" evidence="1">
    <location>
        <begin position="5"/>
        <end position="177"/>
    </location>
</feature>
<sequence>MKAQRLRLTFARGDEARELSHLEIVRALEQAMRQASLPLAYSEGRRPTAQISMAAPLPVAVTSACELADVFLSQRMEPARFVAALGETLPVGLEALSGREVGLALPALQTQVRWAEYEVDVPRGSRSAQDVRRTIGELLAARTLPWEHQRETKVRRYDLRPLVLALRLETEGEGIYRLVMRLRIDQERSGRADQVVAALGLEPPLRIHRRHLYVEKTPPAVRAYRRRRARED</sequence>
<comment type="caution">
    <text evidence="2">The sequence shown here is derived from an EMBL/GenBank/DDBJ whole genome shotgun (WGS) entry which is preliminary data.</text>
</comment>
<evidence type="ECO:0000313" key="2">
    <source>
        <dbReference type="EMBL" id="KKL18864.1"/>
    </source>
</evidence>
<dbReference type="InterPro" id="IPR018768">
    <property type="entry name" value="DUF2344"/>
</dbReference>
<gene>
    <name evidence="2" type="ORF">LCGC14_2471250</name>
</gene>
<accession>A0A0F9BA84</accession>
<dbReference type="EMBL" id="LAZR01038702">
    <property type="protein sequence ID" value="KKL18864.1"/>
    <property type="molecule type" value="Genomic_DNA"/>
</dbReference>
<protein>
    <recommendedName>
        <fullName evidence="1">DUF2344 domain-containing protein</fullName>
    </recommendedName>
</protein>
<reference evidence="2" key="1">
    <citation type="journal article" date="2015" name="Nature">
        <title>Complex archaea that bridge the gap between prokaryotes and eukaryotes.</title>
        <authorList>
            <person name="Spang A."/>
            <person name="Saw J.H."/>
            <person name="Jorgensen S.L."/>
            <person name="Zaremba-Niedzwiedzka K."/>
            <person name="Martijn J."/>
            <person name="Lind A.E."/>
            <person name="van Eijk R."/>
            <person name="Schleper C."/>
            <person name="Guy L."/>
            <person name="Ettema T.J."/>
        </authorList>
    </citation>
    <scope>NUCLEOTIDE SEQUENCE</scope>
</reference>
<dbReference type="AlphaFoldDB" id="A0A0F9BA84"/>